<evidence type="ECO:0000313" key="9">
    <source>
        <dbReference type="EMBL" id="CAK9314083.1"/>
    </source>
</evidence>
<feature type="transmembrane region" description="Helical" evidence="7">
    <location>
        <begin position="158"/>
        <end position="177"/>
    </location>
</feature>
<dbReference type="PANTHER" id="PTHR43670">
    <property type="entry name" value="HEAT SHOCK PROTEIN 26"/>
    <property type="match status" value="1"/>
</dbReference>
<comment type="similarity">
    <text evidence="4 5">Belongs to the small heat shock protein (HSP20) family.</text>
</comment>
<accession>A0ABP0Y0X9</accession>
<evidence type="ECO:0000256" key="1">
    <source>
        <dbReference type="ARBA" id="ARBA00004162"/>
    </source>
</evidence>
<reference evidence="9 10" key="1">
    <citation type="submission" date="2024-03" db="EMBL/GenBank/DDBJ databases">
        <authorList>
            <person name="Gkanogiannis A."/>
            <person name="Becerra Lopez-Lavalle L."/>
        </authorList>
    </citation>
    <scope>NUCLEOTIDE SEQUENCE [LARGE SCALE GENOMIC DNA]</scope>
</reference>
<evidence type="ECO:0000313" key="10">
    <source>
        <dbReference type="Proteomes" id="UP001642487"/>
    </source>
</evidence>
<keyword evidence="10" id="KW-1185">Reference proteome</keyword>
<dbReference type="PROSITE" id="PS01031">
    <property type="entry name" value="SHSP"/>
    <property type="match status" value="1"/>
</dbReference>
<dbReference type="InterPro" id="IPR002068">
    <property type="entry name" value="A-crystallin/Hsp20_dom"/>
</dbReference>
<dbReference type="CDD" id="cd06464">
    <property type="entry name" value="ACD_sHsps-like"/>
    <property type="match status" value="1"/>
</dbReference>
<keyword evidence="7" id="KW-0812">Transmembrane</keyword>
<keyword evidence="7" id="KW-0472">Membrane</keyword>
<feature type="domain" description="SHSP" evidence="8">
    <location>
        <begin position="8"/>
        <end position="113"/>
    </location>
</feature>
<name>A0ABP0Y0X9_9ROSI</name>
<dbReference type="Proteomes" id="UP001642487">
    <property type="component" value="Chromosome 2"/>
</dbReference>
<evidence type="ECO:0000256" key="4">
    <source>
        <dbReference type="PROSITE-ProRule" id="PRU00285"/>
    </source>
</evidence>
<dbReference type="InterPro" id="IPR008978">
    <property type="entry name" value="HSP20-like_chaperone"/>
</dbReference>
<proteinExistence type="inferred from homology"/>
<feature type="compositionally biased region" description="Polar residues" evidence="6">
    <location>
        <begin position="128"/>
        <end position="145"/>
    </location>
</feature>
<dbReference type="EMBL" id="OZ021736">
    <property type="protein sequence ID" value="CAK9314083.1"/>
    <property type="molecule type" value="Genomic_DNA"/>
</dbReference>
<dbReference type="Pfam" id="PF00011">
    <property type="entry name" value="HSP20"/>
    <property type="match status" value="1"/>
</dbReference>
<evidence type="ECO:0000256" key="6">
    <source>
        <dbReference type="SAM" id="MobiDB-lite"/>
    </source>
</evidence>
<sequence>MASKLHNRTYEDFEPPVERSEEDGCTILTLYIPGFSKEQIQVKVSSGRKLRISGERPYKNSKSAWQRFHKEFEIASNCDTANISAKYKGGILHVRQPLLQDQSEPHTPPHDQTPKQQAENPILEEPKQTNSTANHHAPVTNTPKINNKRLKEMMIPGVFLKLGFSILLPLILLLFWINGPAINNRGSMVYDLQKLRFLHSMLHCSHCLIHRQPDRFDDFICCSGCGKVLGQFFGGKYIDHSKPILEAAAKLKKRKKEKRQQLVLEKIGIDAADQLAT</sequence>
<protein>
    <recommendedName>
        <fullName evidence="8">SHSP domain-containing protein</fullName>
    </recommendedName>
</protein>
<feature type="region of interest" description="Disordered" evidence="6">
    <location>
        <begin position="125"/>
        <end position="145"/>
    </location>
</feature>
<evidence type="ECO:0000256" key="5">
    <source>
        <dbReference type="RuleBase" id="RU003616"/>
    </source>
</evidence>
<keyword evidence="3" id="KW-0611">Plant defense</keyword>
<evidence type="ECO:0000256" key="7">
    <source>
        <dbReference type="SAM" id="Phobius"/>
    </source>
</evidence>
<keyword evidence="7" id="KW-1133">Transmembrane helix</keyword>
<gene>
    <name evidence="9" type="ORF">CITCOLO1_LOCUS5824</name>
</gene>
<dbReference type="SUPFAM" id="SSF49764">
    <property type="entry name" value="HSP20-like chaperones"/>
    <property type="match status" value="1"/>
</dbReference>
<keyword evidence="2" id="KW-1003">Cell membrane</keyword>
<evidence type="ECO:0000259" key="8">
    <source>
        <dbReference type="PROSITE" id="PS01031"/>
    </source>
</evidence>
<evidence type="ECO:0000256" key="2">
    <source>
        <dbReference type="ARBA" id="ARBA00022475"/>
    </source>
</evidence>
<organism evidence="9 10">
    <name type="scientific">Citrullus colocynthis</name>
    <name type="common">colocynth</name>
    <dbReference type="NCBI Taxonomy" id="252529"/>
    <lineage>
        <taxon>Eukaryota</taxon>
        <taxon>Viridiplantae</taxon>
        <taxon>Streptophyta</taxon>
        <taxon>Embryophyta</taxon>
        <taxon>Tracheophyta</taxon>
        <taxon>Spermatophyta</taxon>
        <taxon>Magnoliopsida</taxon>
        <taxon>eudicotyledons</taxon>
        <taxon>Gunneridae</taxon>
        <taxon>Pentapetalae</taxon>
        <taxon>rosids</taxon>
        <taxon>fabids</taxon>
        <taxon>Cucurbitales</taxon>
        <taxon>Cucurbitaceae</taxon>
        <taxon>Benincaseae</taxon>
        <taxon>Citrullus</taxon>
    </lineage>
</organism>
<dbReference type="PANTHER" id="PTHR43670:SF73">
    <property type="entry name" value="INACTIVE PROTEIN RESTRICTED TEV MOVEMENT 2-LIKE"/>
    <property type="match status" value="1"/>
</dbReference>
<dbReference type="Gene3D" id="2.60.40.790">
    <property type="match status" value="1"/>
</dbReference>
<comment type="subcellular location">
    <subcellularLocation>
        <location evidence="1">Cell membrane</location>
        <topology evidence="1">Single-pass membrane protein</topology>
    </subcellularLocation>
</comment>
<evidence type="ECO:0000256" key="3">
    <source>
        <dbReference type="ARBA" id="ARBA00022821"/>
    </source>
</evidence>